<evidence type="ECO:0000313" key="2">
    <source>
        <dbReference type="EMBL" id="AHI33498.1"/>
    </source>
</evidence>
<protein>
    <submittedName>
        <fullName evidence="2">Uncharacterized protein</fullName>
    </submittedName>
</protein>
<evidence type="ECO:0000313" key="3">
    <source>
        <dbReference type="EMBL" id="SFM15394.1"/>
    </source>
</evidence>
<dbReference type="RefSeq" id="WP_041336306.1">
    <property type="nucleotide sequence ID" value="NZ_FOTV01000042.1"/>
</dbReference>
<evidence type="ECO:0000256" key="1">
    <source>
        <dbReference type="SAM" id="Phobius"/>
    </source>
</evidence>
<dbReference type="KEGG" id="msr:AU15_22245"/>
<accession>W5Z4V4</accession>
<feature type="transmembrane region" description="Helical" evidence="1">
    <location>
        <begin position="79"/>
        <end position="97"/>
    </location>
</feature>
<feature type="transmembrane region" description="Helical" evidence="1">
    <location>
        <begin position="9"/>
        <end position="27"/>
    </location>
</feature>
<keyword evidence="5" id="KW-1185">Reference proteome</keyword>
<gene>
    <name evidence="2" type="ORF">AU15_22245</name>
    <name evidence="3" type="ORF">SAMN04487868_1425</name>
</gene>
<sequence>MNLGNWDGGVLKAVLVASLIVPIYAVVEMGIPNSVDGLAGLGMFFLLFYSVYLLISIAGWVLVGFPAHWLICRFGGGRLVWYVIAVTMFTLAIYALAQFEAAIVFGLAALFQALLFKYYAYNHAKT</sequence>
<feature type="transmembrane region" description="Helical" evidence="1">
    <location>
        <begin position="103"/>
        <end position="121"/>
    </location>
</feature>
<dbReference type="Proteomes" id="UP000035081">
    <property type="component" value="Chromosome"/>
</dbReference>
<dbReference type="HOGENOM" id="CLU_2033192_0_0_6"/>
<keyword evidence="1" id="KW-1133">Transmembrane helix</keyword>
<feature type="transmembrane region" description="Helical" evidence="1">
    <location>
        <begin position="39"/>
        <end position="67"/>
    </location>
</feature>
<keyword evidence="1" id="KW-0812">Transmembrane</keyword>
<proteinExistence type="predicted"/>
<evidence type="ECO:0000313" key="5">
    <source>
        <dbReference type="Proteomes" id="UP000199211"/>
    </source>
</evidence>
<accession>A0A1I4NIP9</accession>
<dbReference type="EMBL" id="FOTV01000042">
    <property type="protein sequence ID" value="SFM15394.1"/>
    <property type="molecule type" value="Genomic_DNA"/>
</dbReference>
<evidence type="ECO:0000313" key="4">
    <source>
        <dbReference type="Proteomes" id="UP000035081"/>
    </source>
</evidence>
<organism evidence="2 4">
    <name type="scientific">Marinobacter salarius</name>
    <dbReference type="NCBI Taxonomy" id="1420917"/>
    <lineage>
        <taxon>Bacteria</taxon>
        <taxon>Pseudomonadati</taxon>
        <taxon>Pseudomonadota</taxon>
        <taxon>Gammaproteobacteria</taxon>
        <taxon>Pseudomonadales</taxon>
        <taxon>Marinobacteraceae</taxon>
        <taxon>Marinobacter</taxon>
    </lineage>
</organism>
<keyword evidence="1" id="KW-0472">Membrane</keyword>
<dbReference type="AlphaFoldDB" id="W5Z4V4"/>
<reference evidence="2 4" key="1">
    <citation type="journal article" date="2014" name="Genome Announc.">
        <title>Draft Genome Sequences of Marinobacter similis A3d10T and Marinobacter salarius R9SW1T.</title>
        <authorList>
            <person name="Ivanova E.P."/>
            <person name="Ng H.J."/>
            <person name="Webb H.K."/>
            <person name="Feng G."/>
            <person name="Oshima K."/>
            <person name="Hattori M."/>
            <person name="Ohkuma M."/>
            <person name="Sergeev A.F."/>
            <person name="Mikhailov V.V."/>
            <person name="Crawford R.J."/>
            <person name="Sawabe T."/>
        </authorList>
    </citation>
    <scope>NUCLEOTIDE SEQUENCE [LARGE SCALE GENOMIC DNA]</scope>
    <source>
        <strain evidence="4">A3d10 and R9SW1</strain>
        <strain evidence="2">R9SW1</strain>
    </source>
</reference>
<dbReference type="Proteomes" id="UP000199211">
    <property type="component" value="Unassembled WGS sequence"/>
</dbReference>
<reference evidence="3 5" key="2">
    <citation type="submission" date="2016-10" db="EMBL/GenBank/DDBJ databases">
        <authorList>
            <person name="Varghese N."/>
            <person name="Submissions S."/>
        </authorList>
    </citation>
    <scope>NUCLEOTIDE SEQUENCE [LARGE SCALE GENOMIC DNA]</scope>
    <source>
        <strain evidence="3 5">DSM 26291</strain>
    </source>
</reference>
<dbReference type="EMBL" id="CP007152">
    <property type="protein sequence ID" value="AHI33498.1"/>
    <property type="molecule type" value="Genomic_DNA"/>
</dbReference>
<name>W5Z4V4_9GAMM</name>